<feature type="region of interest" description="Disordered" evidence="1">
    <location>
        <begin position="57"/>
        <end position="78"/>
    </location>
</feature>
<reference evidence="2" key="2">
    <citation type="submission" date="2018-04" db="EMBL/GenBank/DDBJ databases">
        <title>OnivRS2 (Oryza nivara Reference Sequence Version 2).</title>
        <authorList>
            <person name="Zhang J."/>
            <person name="Kudrna D."/>
            <person name="Lee S."/>
            <person name="Talag J."/>
            <person name="Rajasekar S."/>
            <person name="Welchert J."/>
            <person name="Hsing Y.-I."/>
            <person name="Wing R.A."/>
        </authorList>
    </citation>
    <scope>NUCLEOTIDE SEQUENCE [LARGE SCALE GENOMIC DNA]</scope>
    <source>
        <strain evidence="2">SL10</strain>
    </source>
</reference>
<evidence type="ECO:0000313" key="2">
    <source>
        <dbReference type="EnsemblPlants" id="ONIVA06G23290.1"/>
    </source>
</evidence>
<keyword evidence="3" id="KW-1185">Reference proteome</keyword>
<feature type="compositionally biased region" description="Basic and acidic residues" evidence="1">
    <location>
        <begin position="57"/>
        <end position="68"/>
    </location>
</feature>
<sequence>MADTSTVPVAAPSGDPPVASPVAVPCSDLPAAPVVDPPDVPSPKSPAADPVVLIDPSKEERMNSDHPLPKCTNNGNCG</sequence>
<dbReference type="AlphaFoldDB" id="A0A0E0HSY2"/>
<feature type="region of interest" description="Disordered" evidence="1">
    <location>
        <begin position="1"/>
        <end position="24"/>
    </location>
</feature>
<proteinExistence type="predicted"/>
<evidence type="ECO:0000256" key="1">
    <source>
        <dbReference type="SAM" id="MobiDB-lite"/>
    </source>
</evidence>
<dbReference type="Gramene" id="ONIVA06G23290.1">
    <property type="protein sequence ID" value="ONIVA06G23290.1"/>
    <property type="gene ID" value="ONIVA06G23290"/>
</dbReference>
<organism evidence="2">
    <name type="scientific">Oryza nivara</name>
    <name type="common">Indian wild rice</name>
    <name type="synonym">Oryza sativa f. spontanea</name>
    <dbReference type="NCBI Taxonomy" id="4536"/>
    <lineage>
        <taxon>Eukaryota</taxon>
        <taxon>Viridiplantae</taxon>
        <taxon>Streptophyta</taxon>
        <taxon>Embryophyta</taxon>
        <taxon>Tracheophyta</taxon>
        <taxon>Spermatophyta</taxon>
        <taxon>Magnoliopsida</taxon>
        <taxon>Liliopsida</taxon>
        <taxon>Poales</taxon>
        <taxon>Poaceae</taxon>
        <taxon>BOP clade</taxon>
        <taxon>Oryzoideae</taxon>
        <taxon>Oryzeae</taxon>
        <taxon>Oryzinae</taxon>
        <taxon>Oryza</taxon>
    </lineage>
</organism>
<reference evidence="2" key="1">
    <citation type="submission" date="2015-04" db="UniProtKB">
        <authorList>
            <consortium name="EnsemblPlants"/>
        </authorList>
    </citation>
    <scope>IDENTIFICATION</scope>
    <source>
        <strain evidence="2">SL10</strain>
    </source>
</reference>
<dbReference type="OMA" id="ERMNSDH"/>
<protein>
    <submittedName>
        <fullName evidence="2">Uncharacterized protein</fullName>
    </submittedName>
</protein>
<dbReference type="EnsemblPlants" id="ONIVA06G23290.1">
    <property type="protein sequence ID" value="ONIVA06G23290.1"/>
    <property type="gene ID" value="ONIVA06G23290"/>
</dbReference>
<accession>A0A0E0HSY2</accession>
<dbReference type="Proteomes" id="UP000006591">
    <property type="component" value="Chromosome 6"/>
</dbReference>
<dbReference type="HOGENOM" id="CLU_198561_0_0_1"/>
<name>A0A0E0HSY2_ORYNI</name>
<evidence type="ECO:0000313" key="3">
    <source>
        <dbReference type="Proteomes" id="UP000006591"/>
    </source>
</evidence>